<evidence type="ECO:0000256" key="7">
    <source>
        <dbReference type="SAM" id="Phobius"/>
    </source>
</evidence>
<dbReference type="Gene3D" id="1.20.1250.20">
    <property type="entry name" value="MFS general substrate transporter like domains"/>
    <property type="match status" value="1"/>
</dbReference>
<feature type="transmembrane region" description="Helical" evidence="7">
    <location>
        <begin position="58"/>
        <end position="81"/>
    </location>
</feature>
<sequence>MASTIDTARSERPANPRSRVILASLIGTTIEFYDFYVYATAAVLVFPHLFFPAGDETVALLASFAVFGAAMVARPLGAVFFGHLGDRRGRKATLVGALLTMGIATFLIGCLPTYPSVGWFAPFLLVVLRLAQGFALGGEWSGAALVATENAPKGKRAIYGTFPQLGAPLGFIIANGLFLLIAALLPSDDPSRPSLAFLSWGWRIPFLFSAVMVIVGLWVRLSLVESTAFEKTVKRGHVQKLPLAAAFRDHWRELVLGTFYMLATYVLFYLMTTFSLSYGRAAVTAPLPGLGYDYRSFVLMMIAGVCFFGVFTFLSGPWAERWGRRRTLIVVTLGIIAFGLLWVPMLAGGFVGVMAWLILGFSLMGMTFGPMGALLPELFPSNVRYTGSGIAYNVSSILGAAVAPFIAVALWSHGGGSPFWVGVYLSAMGVLTLVAMLMGSETRDVDIER</sequence>
<dbReference type="PANTHER" id="PTHR43045:SF2">
    <property type="entry name" value="INNER MEMBRANE METABOLITE TRANSPORT PROTEIN YHJE"/>
    <property type="match status" value="1"/>
</dbReference>
<feature type="transmembrane region" description="Helical" evidence="7">
    <location>
        <begin position="296"/>
        <end position="316"/>
    </location>
</feature>
<feature type="transmembrane region" description="Helical" evidence="7">
    <location>
        <begin position="254"/>
        <end position="276"/>
    </location>
</feature>
<dbReference type="RefSeq" id="WP_184148494.1">
    <property type="nucleotide sequence ID" value="NZ_JACHFM010000002.1"/>
</dbReference>
<dbReference type="SUPFAM" id="SSF103473">
    <property type="entry name" value="MFS general substrate transporter"/>
    <property type="match status" value="1"/>
</dbReference>
<evidence type="ECO:0000256" key="5">
    <source>
        <dbReference type="ARBA" id="ARBA00022989"/>
    </source>
</evidence>
<dbReference type="EMBL" id="JACHFM010000002">
    <property type="protein sequence ID" value="MBB5222073.1"/>
    <property type="molecule type" value="Genomic_DNA"/>
</dbReference>
<feature type="transmembrane region" description="Helical" evidence="7">
    <location>
        <begin position="390"/>
        <end position="413"/>
    </location>
</feature>
<dbReference type="InterPro" id="IPR020846">
    <property type="entry name" value="MFS_dom"/>
</dbReference>
<dbReference type="Proteomes" id="UP000549457">
    <property type="component" value="Unassembled WGS sequence"/>
</dbReference>
<comment type="caution">
    <text evidence="9">The sequence shown here is derived from an EMBL/GenBank/DDBJ whole genome shotgun (WGS) entry which is preliminary data.</text>
</comment>
<feature type="transmembrane region" description="Helical" evidence="7">
    <location>
        <begin position="167"/>
        <end position="185"/>
    </location>
</feature>
<dbReference type="AlphaFoldDB" id="A0A840SRV7"/>
<feature type="transmembrane region" description="Helical" evidence="7">
    <location>
        <begin position="93"/>
        <end position="114"/>
    </location>
</feature>
<feature type="transmembrane region" description="Helical" evidence="7">
    <location>
        <begin position="419"/>
        <end position="439"/>
    </location>
</feature>
<dbReference type="FunFam" id="1.20.1250.20:FF:000001">
    <property type="entry name" value="Dicarboxylate MFS transporter"/>
    <property type="match status" value="1"/>
</dbReference>
<organism evidence="9 10">
    <name type="scientific">Amaricoccus macauensis</name>
    <dbReference type="NCBI Taxonomy" id="57001"/>
    <lineage>
        <taxon>Bacteria</taxon>
        <taxon>Pseudomonadati</taxon>
        <taxon>Pseudomonadota</taxon>
        <taxon>Alphaproteobacteria</taxon>
        <taxon>Rhodobacterales</taxon>
        <taxon>Paracoccaceae</taxon>
        <taxon>Amaricoccus</taxon>
    </lineage>
</organism>
<feature type="transmembrane region" description="Helical" evidence="7">
    <location>
        <begin position="353"/>
        <end position="378"/>
    </location>
</feature>
<keyword evidence="10" id="KW-1185">Reference proteome</keyword>
<keyword evidence="2" id="KW-0813">Transport</keyword>
<keyword evidence="6 7" id="KW-0472">Membrane</keyword>
<protein>
    <submittedName>
        <fullName evidence="9">Metabolite-proton symporter</fullName>
    </submittedName>
</protein>
<feature type="transmembrane region" description="Helical" evidence="7">
    <location>
        <begin position="20"/>
        <end position="46"/>
    </location>
</feature>
<dbReference type="CDD" id="cd17369">
    <property type="entry name" value="MFS_ShiA_like"/>
    <property type="match status" value="1"/>
</dbReference>
<dbReference type="PANTHER" id="PTHR43045">
    <property type="entry name" value="SHIKIMATE TRANSPORTER"/>
    <property type="match status" value="1"/>
</dbReference>
<dbReference type="PROSITE" id="PS00216">
    <property type="entry name" value="SUGAR_TRANSPORT_1"/>
    <property type="match status" value="1"/>
</dbReference>
<evidence type="ECO:0000259" key="8">
    <source>
        <dbReference type="PROSITE" id="PS50850"/>
    </source>
</evidence>
<feature type="transmembrane region" description="Helical" evidence="7">
    <location>
        <begin position="328"/>
        <end position="347"/>
    </location>
</feature>
<dbReference type="InterPro" id="IPR005829">
    <property type="entry name" value="Sugar_transporter_CS"/>
</dbReference>
<dbReference type="InterPro" id="IPR036259">
    <property type="entry name" value="MFS_trans_sf"/>
</dbReference>
<gene>
    <name evidence="9" type="ORF">HNP73_002009</name>
</gene>
<comment type="subcellular location">
    <subcellularLocation>
        <location evidence="1">Cell membrane</location>
        <topology evidence="1">Multi-pass membrane protein</topology>
    </subcellularLocation>
</comment>
<evidence type="ECO:0000256" key="4">
    <source>
        <dbReference type="ARBA" id="ARBA00022692"/>
    </source>
</evidence>
<evidence type="ECO:0000256" key="6">
    <source>
        <dbReference type="ARBA" id="ARBA00023136"/>
    </source>
</evidence>
<dbReference type="InterPro" id="IPR011701">
    <property type="entry name" value="MFS"/>
</dbReference>
<evidence type="ECO:0000313" key="9">
    <source>
        <dbReference type="EMBL" id="MBB5222073.1"/>
    </source>
</evidence>
<feature type="transmembrane region" description="Helical" evidence="7">
    <location>
        <begin position="197"/>
        <end position="219"/>
    </location>
</feature>
<name>A0A840SRV7_9RHOB</name>
<feature type="domain" description="Major facilitator superfamily (MFS) profile" evidence="8">
    <location>
        <begin position="20"/>
        <end position="441"/>
    </location>
</feature>
<evidence type="ECO:0000256" key="1">
    <source>
        <dbReference type="ARBA" id="ARBA00004651"/>
    </source>
</evidence>
<evidence type="ECO:0000256" key="3">
    <source>
        <dbReference type="ARBA" id="ARBA00022475"/>
    </source>
</evidence>
<feature type="transmembrane region" description="Helical" evidence="7">
    <location>
        <begin position="120"/>
        <end position="146"/>
    </location>
</feature>
<evidence type="ECO:0000256" key="2">
    <source>
        <dbReference type="ARBA" id="ARBA00022448"/>
    </source>
</evidence>
<evidence type="ECO:0000313" key="10">
    <source>
        <dbReference type="Proteomes" id="UP000549457"/>
    </source>
</evidence>
<dbReference type="PROSITE" id="PS50850">
    <property type="entry name" value="MFS"/>
    <property type="match status" value="1"/>
</dbReference>
<dbReference type="Pfam" id="PF07690">
    <property type="entry name" value="MFS_1"/>
    <property type="match status" value="1"/>
</dbReference>
<accession>A0A840SRV7</accession>
<keyword evidence="4 7" id="KW-0812">Transmembrane</keyword>
<proteinExistence type="predicted"/>
<dbReference type="GO" id="GO:0005886">
    <property type="term" value="C:plasma membrane"/>
    <property type="evidence" value="ECO:0007669"/>
    <property type="project" value="UniProtKB-SubCell"/>
</dbReference>
<keyword evidence="3" id="KW-1003">Cell membrane</keyword>
<reference evidence="9 10" key="1">
    <citation type="submission" date="2020-08" db="EMBL/GenBank/DDBJ databases">
        <title>Genomic Encyclopedia of Type Strains, Phase IV (KMG-IV): sequencing the most valuable type-strain genomes for metagenomic binning, comparative biology and taxonomic classification.</title>
        <authorList>
            <person name="Goeker M."/>
        </authorList>
    </citation>
    <scope>NUCLEOTIDE SEQUENCE [LARGE SCALE GENOMIC DNA]</scope>
    <source>
        <strain evidence="9 10">DSM 101730</strain>
    </source>
</reference>
<dbReference type="GO" id="GO:0022857">
    <property type="term" value="F:transmembrane transporter activity"/>
    <property type="evidence" value="ECO:0007669"/>
    <property type="project" value="InterPro"/>
</dbReference>
<keyword evidence="5 7" id="KW-1133">Transmembrane helix</keyword>